<dbReference type="InterPro" id="IPR010730">
    <property type="entry name" value="HET"/>
</dbReference>
<evidence type="ECO:0000259" key="2">
    <source>
        <dbReference type="Pfam" id="PF06985"/>
    </source>
</evidence>
<sequence length="778" mass="88655">MRNANMSIKNATNPHDYEPLGDRDIRLLELFSDVFDAPLRCRIFIANLDEDPKYEALSYVWGPQEPPYTMYCNGPAAQANDNSSFLLPGSNLYHALRHLRYDPLSGNPYSVILWIDRICINQNDLLERSIQVQLMGDIYEKSVQTIVWLGHEDEYTQAAFNCAEYMFTTSIEAGEDPRPIRFTSTGNWAESFLDRLRRCSFSSLESVEKLTNREWFTRGWILQEVVLPKRVSIQCGQFSMPIELLQGLWRLRTIVGSPKISAASWTMFCVREDFRNNHGSTSSGHKFMATDLSRLVDQRRSAGLSDPRDIVCCLLGLFEPILSRSLSPNYSLGIADVYTNMANHTIQEHGNLHILNYVESPKFQEDKNFPSWVPDLRAPRETLNEMFFRPDWPQKPFFDASRGITPKYNQSLDANQLDICAIFVGTVQQKGDYRDLCTIEDFDLPAVYKYTLQPVAAALRQTIILGQINAGLNPRTEVIGINNSYRRSLSAFFCLPTARVEPIQDVDEVKKIETLYPLSYICEGNVARRSFFCTKLGHIGFCPKSTSTGDHVYILLGYTAPVILRPIGNRFTLIGTCYVHGIMYGEGLSPGMGFDSRHYPGSTPRGAWHMEREHRPTQYFGTTTKQKLESLAGAKLDELVHLNDGLESDRDEKDAYEERDSIYSSSNETESDDGAGDGGDAEDNSTNLDHSARGSDNVEEDKSSNLAYYRQEITDFFKSEDMKYHHVDHYMKRFGAFCGEDEESLRTARDPTATERRFWFTEEEWEPLLIAAQKIAII</sequence>
<dbReference type="Proteomes" id="UP000758603">
    <property type="component" value="Unassembled WGS sequence"/>
</dbReference>
<dbReference type="InterPro" id="IPR052895">
    <property type="entry name" value="HetReg/Transcr_Mod"/>
</dbReference>
<keyword evidence="4" id="KW-1185">Reference proteome</keyword>
<dbReference type="PANTHER" id="PTHR24148">
    <property type="entry name" value="ANKYRIN REPEAT DOMAIN-CONTAINING PROTEIN 39 HOMOLOG-RELATED"/>
    <property type="match status" value="1"/>
</dbReference>
<evidence type="ECO:0000256" key="1">
    <source>
        <dbReference type="SAM" id="MobiDB-lite"/>
    </source>
</evidence>
<dbReference type="GeneID" id="70130062"/>
<evidence type="ECO:0000313" key="4">
    <source>
        <dbReference type="Proteomes" id="UP000758603"/>
    </source>
</evidence>
<dbReference type="OrthoDB" id="3548654at2759"/>
<evidence type="ECO:0000313" key="3">
    <source>
        <dbReference type="EMBL" id="KAH6658962.1"/>
    </source>
</evidence>
<proteinExistence type="predicted"/>
<feature type="region of interest" description="Disordered" evidence="1">
    <location>
        <begin position="647"/>
        <end position="703"/>
    </location>
</feature>
<dbReference type="Pfam" id="PF06985">
    <property type="entry name" value="HET"/>
    <property type="match status" value="1"/>
</dbReference>
<accession>A0A9P8UV80</accession>
<gene>
    <name evidence="3" type="ORF">BKA67DRAFT_543050</name>
</gene>
<dbReference type="EMBL" id="JAGPXC010000001">
    <property type="protein sequence ID" value="KAH6658962.1"/>
    <property type="molecule type" value="Genomic_DNA"/>
</dbReference>
<protein>
    <submittedName>
        <fullName evidence="3">Heterokaryon incompatibility protein-domain-containing protein</fullName>
    </submittedName>
</protein>
<dbReference type="AlphaFoldDB" id="A0A9P8UV80"/>
<comment type="caution">
    <text evidence="3">The sequence shown here is derived from an EMBL/GenBank/DDBJ whole genome shotgun (WGS) entry which is preliminary data.</text>
</comment>
<dbReference type="PANTHER" id="PTHR24148:SF73">
    <property type="entry name" value="HET DOMAIN PROTEIN (AFU_ORTHOLOGUE AFUA_8G01020)"/>
    <property type="match status" value="1"/>
</dbReference>
<feature type="compositionally biased region" description="Acidic residues" evidence="1">
    <location>
        <begin position="669"/>
        <end position="683"/>
    </location>
</feature>
<dbReference type="RefSeq" id="XP_045963093.1">
    <property type="nucleotide sequence ID" value="XM_046101170.1"/>
</dbReference>
<name>A0A9P8UV80_9PEZI</name>
<dbReference type="Pfam" id="PF26639">
    <property type="entry name" value="Het-6_barrel"/>
    <property type="match status" value="1"/>
</dbReference>
<feature type="compositionally biased region" description="Basic and acidic residues" evidence="1">
    <location>
        <begin position="647"/>
        <end position="661"/>
    </location>
</feature>
<organism evidence="3 4">
    <name type="scientific">Truncatella angustata</name>
    <dbReference type="NCBI Taxonomy" id="152316"/>
    <lineage>
        <taxon>Eukaryota</taxon>
        <taxon>Fungi</taxon>
        <taxon>Dikarya</taxon>
        <taxon>Ascomycota</taxon>
        <taxon>Pezizomycotina</taxon>
        <taxon>Sordariomycetes</taxon>
        <taxon>Xylariomycetidae</taxon>
        <taxon>Amphisphaeriales</taxon>
        <taxon>Sporocadaceae</taxon>
        <taxon>Truncatella</taxon>
    </lineage>
</organism>
<feature type="domain" description="Heterokaryon incompatibility" evidence="2">
    <location>
        <begin position="54"/>
        <end position="224"/>
    </location>
</feature>
<reference evidence="3" key="1">
    <citation type="journal article" date="2021" name="Nat. Commun.">
        <title>Genetic determinants of endophytism in the Arabidopsis root mycobiome.</title>
        <authorList>
            <person name="Mesny F."/>
            <person name="Miyauchi S."/>
            <person name="Thiergart T."/>
            <person name="Pickel B."/>
            <person name="Atanasova L."/>
            <person name="Karlsson M."/>
            <person name="Huettel B."/>
            <person name="Barry K.W."/>
            <person name="Haridas S."/>
            <person name="Chen C."/>
            <person name="Bauer D."/>
            <person name="Andreopoulos W."/>
            <person name="Pangilinan J."/>
            <person name="LaButti K."/>
            <person name="Riley R."/>
            <person name="Lipzen A."/>
            <person name="Clum A."/>
            <person name="Drula E."/>
            <person name="Henrissat B."/>
            <person name="Kohler A."/>
            <person name="Grigoriev I.V."/>
            <person name="Martin F.M."/>
            <person name="Hacquard S."/>
        </authorList>
    </citation>
    <scope>NUCLEOTIDE SEQUENCE</scope>
    <source>
        <strain evidence="3">MPI-SDFR-AT-0073</strain>
    </source>
</reference>